<keyword evidence="4 7" id="KW-0812">Transmembrane</keyword>
<feature type="transmembrane region" description="Helical" evidence="7">
    <location>
        <begin position="47"/>
        <end position="63"/>
    </location>
</feature>
<proteinExistence type="inferred from homology"/>
<feature type="transmembrane region" description="Helical" evidence="7">
    <location>
        <begin position="324"/>
        <end position="351"/>
    </location>
</feature>
<reference evidence="8 9" key="1">
    <citation type="submission" date="2016-10" db="EMBL/GenBank/DDBJ databases">
        <authorList>
            <person name="de Groot N.N."/>
        </authorList>
    </citation>
    <scope>NUCLEOTIDE SEQUENCE [LARGE SCALE GENOMIC DNA]</scope>
    <source>
        <strain evidence="8 9">CGMCC 1.7727</strain>
    </source>
</reference>
<feature type="transmembrane region" description="Helical" evidence="7">
    <location>
        <begin position="70"/>
        <end position="88"/>
    </location>
</feature>
<comment type="similarity">
    <text evidence="2">Belongs to the nucleobase:cation symporter-2 (NCS2) (TC 2.A.40) family.</text>
</comment>
<feature type="transmembrane region" description="Helical" evidence="7">
    <location>
        <begin position="184"/>
        <end position="206"/>
    </location>
</feature>
<evidence type="ECO:0000256" key="6">
    <source>
        <dbReference type="ARBA" id="ARBA00023136"/>
    </source>
</evidence>
<evidence type="ECO:0000256" key="1">
    <source>
        <dbReference type="ARBA" id="ARBA00004141"/>
    </source>
</evidence>
<dbReference type="NCBIfam" id="TIGR00801">
    <property type="entry name" value="ncs2"/>
    <property type="match status" value="1"/>
</dbReference>
<feature type="transmembrane region" description="Helical" evidence="7">
    <location>
        <begin position="94"/>
        <end position="112"/>
    </location>
</feature>
<keyword evidence="5 7" id="KW-1133">Transmembrane helix</keyword>
<sequence>MMTDKNIVLDVREVPKMSKWFLFSVQHLFAMFGSTILVPFLTDLSQAVALISSGAGTLAYLLITKGRIPAYLGSSFAFITPITSAMAISGTGGVMIGSFLAGIVYGILSLLIKTFGTKWLMKILPPVVVGPVIIVIGLGLAPTAIDMAMNVNEQYSGVHFSAAIVTLLITVIGSLMFRGFFGLIPILIGIIGGYLYSMFITAVSGVGVLNTDGVSAAWQKITESSSFSEAIGAIFVMPEFVIPFVTYNPAEIFNWSIVMIMVPVAIVTVAEHIGDQMVLSKIAGRNFLEKPGLHRSILGDGVATMIASLLGGPPNTTYGENIGVLAITRVFSVFVIGGAAVLAILFGFIGIITEVIASIPTPVMGGISILLFGIIASSGLRMLIDNQIDLGDKRNLIISSVILVIGIGGAYVDIPIKNAENLQIEGMALAALIGLVLNLVLPGKESGFGNGQMFEAPEENK</sequence>
<feature type="transmembrane region" description="Helical" evidence="7">
    <location>
        <begin position="396"/>
        <end position="416"/>
    </location>
</feature>
<evidence type="ECO:0000256" key="4">
    <source>
        <dbReference type="ARBA" id="ARBA00022692"/>
    </source>
</evidence>
<feature type="transmembrane region" description="Helical" evidence="7">
    <location>
        <begin position="363"/>
        <end position="384"/>
    </location>
</feature>
<dbReference type="EMBL" id="FOGL01000001">
    <property type="protein sequence ID" value="SER04603.1"/>
    <property type="molecule type" value="Genomic_DNA"/>
</dbReference>
<dbReference type="GO" id="GO:0015205">
    <property type="term" value="F:nucleobase transmembrane transporter activity"/>
    <property type="evidence" value="ECO:0007669"/>
    <property type="project" value="UniProtKB-ARBA"/>
</dbReference>
<dbReference type="Proteomes" id="UP000199687">
    <property type="component" value="Unassembled WGS sequence"/>
</dbReference>
<dbReference type="InterPro" id="IPR006043">
    <property type="entry name" value="NCS2"/>
</dbReference>
<accession>A0A1H9L0Q9</accession>
<evidence type="ECO:0000313" key="9">
    <source>
        <dbReference type="Proteomes" id="UP000199687"/>
    </source>
</evidence>
<keyword evidence="3" id="KW-0813">Transport</keyword>
<dbReference type="STRING" id="531814.SAMN04487944_10134"/>
<dbReference type="Pfam" id="PF00860">
    <property type="entry name" value="Xan_ur_permease"/>
    <property type="match status" value="1"/>
</dbReference>
<gene>
    <name evidence="8" type="ORF">SAMN04487944_10134</name>
</gene>
<evidence type="ECO:0000256" key="5">
    <source>
        <dbReference type="ARBA" id="ARBA00022989"/>
    </source>
</evidence>
<dbReference type="PROSITE" id="PS01116">
    <property type="entry name" value="XANTH_URACIL_PERMASE"/>
    <property type="match status" value="1"/>
</dbReference>
<evidence type="ECO:0000256" key="2">
    <source>
        <dbReference type="ARBA" id="ARBA00008821"/>
    </source>
</evidence>
<dbReference type="PANTHER" id="PTHR11119">
    <property type="entry name" value="XANTHINE-URACIL / VITAMIN C PERMEASE FAMILY MEMBER"/>
    <property type="match status" value="1"/>
</dbReference>
<feature type="transmembrane region" description="Helical" evidence="7">
    <location>
        <begin position="157"/>
        <end position="177"/>
    </location>
</feature>
<protein>
    <submittedName>
        <fullName evidence="8">Uracil permease</fullName>
    </submittedName>
</protein>
<dbReference type="InterPro" id="IPR006042">
    <property type="entry name" value="Xan_ur_permease"/>
</dbReference>
<organism evidence="8 9">
    <name type="scientific">Gracilibacillus ureilyticus</name>
    <dbReference type="NCBI Taxonomy" id="531814"/>
    <lineage>
        <taxon>Bacteria</taxon>
        <taxon>Bacillati</taxon>
        <taxon>Bacillota</taxon>
        <taxon>Bacilli</taxon>
        <taxon>Bacillales</taxon>
        <taxon>Bacillaceae</taxon>
        <taxon>Gracilibacillus</taxon>
    </lineage>
</organism>
<keyword evidence="9" id="KW-1185">Reference proteome</keyword>
<name>A0A1H9L0Q9_9BACI</name>
<keyword evidence="6 7" id="KW-0472">Membrane</keyword>
<dbReference type="GO" id="GO:0005886">
    <property type="term" value="C:plasma membrane"/>
    <property type="evidence" value="ECO:0007669"/>
    <property type="project" value="UniProtKB-ARBA"/>
</dbReference>
<feature type="transmembrane region" description="Helical" evidence="7">
    <location>
        <begin position="124"/>
        <end position="145"/>
    </location>
</feature>
<evidence type="ECO:0000256" key="3">
    <source>
        <dbReference type="ARBA" id="ARBA00022448"/>
    </source>
</evidence>
<feature type="transmembrane region" description="Helical" evidence="7">
    <location>
        <begin position="422"/>
        <end position="441"/>
    </location>
</feature>
<comment type="subcellular location">
    <subcellularLocation>
        <location evidence="1">Membrane</location>
        <topology evidence="1">Multi-pass membrane protein</topology>
    </subcellularLocation>
</comment>
<feature type="transmembrane region" description="Helical" evidence="7">
    <location>
        <begin position="252"/>
        <end position="273"/>
    </location>
</feature>
<dbReference type="AlphaFoldDB" id="A0A1H9L0Q9"/>
<feature type="transmembrane region" description="Helical" evidence="7">
    <location>
        <begin position="20"/>
        <end position="41"/>
    </location>
</feature>
<evidence type="ECO:0000256" key="7">
    <source>
        <dbReference type="SAM" id="Phobius"/>
    </source>
</evidence>
<evidence type="ECO:0000313" key="8">
    <source>
        <dbReference type="EMBL" id="SER04603.1"/>
    </source>
</evidence>